<dbReference type="SUPFAM" id="SSF46785">
    <property type="entry name" value="Winged helix' DNA-binding domain"/>
    <property type="match status" value="1"/>
</dbReference>
<dbReference type="InterPro" id="IPR036390">
    <property type="entry name" value="WH_DNA-bd_sf"/>
</dbReference>
<dbReference type="InterPro" id="IPR036388">
    <property type="entry name" value="WH-like_DNA-bd_sf"/>
</dbReference>
<dbReference type="Proteomes" id="UP000641588">
    <property type="component" value="Unassembled WGS sequence"/>
</dbReference>
<dbReference type="InterPro" id="IPR005149">
    <property type="entry name" value="Tscrpt_reg_PadR_N"/>
</dbReference>
<keyword evidence="4" id="KW-1185">Reference proteome</keyword>
<accession>A0A972GTI1</accession>
<dbReference type="EMBL" id="WHOD01000097">
    <property type="protein sequence ID" value="NOU96447.1"/>
    <property type="molecule type" value="Genomic_DNA"/>
</dbReference>
<comment type="caution">
    <text evidence="3">The sequence shown here is derived from an EMBL/GenBank/DDBJ whole genome shotgun (WGS) entry which is preliminary data.</text>
</comment>
<proteinExistence type="predicted"/>
<evidence type="ECO:0000313" key="4">
    <source>
        <dbReference type="Proteomes" id="UP000641588"/>
    </source>
</evidence>
<dbReference type="Gene3D" id="1.10.10.10">
    <property type="entry name" value="Winged helix-like DNA-binding domain superfamily/Winged helix DNA-binding domain"/>
    <property type="match status" value="1"/>
</dbReference>
<sequence length="171" mass="20443">MSQHRNHRHKRGDRVGRIQLAILQLLRIEQMHGYQIIKQLEERAEGLYSPSAGTVYPALQELHDKGLIDIDEQKDKKVYFLNENGIKYVQDLGLESDQFWSEWRHRLAWKQSEEFKMLRDELDKWEQELHHAKKQLIRNPARTEELMAILADARKQVSLWTQMDKDTENKV</sequence>
<evidence type="ECO:0000313" key="3">
    <source>
        <dbReference type="EMBL" id="NOU96447.1"/>
    </source>
</evidence>
<evidence type="ECO:0000256" key="1">
    <source>
        <dbReference type="SAM" id="Coils"/>
    </source>
</evidence>
<gene>
    <name evidence="3" type="ORF">GC093_24990</name>
</gene>
<feature type="coiled-coil region" evidence="1">
    <location>
        <begin position="108"/>
        <end position="135"/>
    </location>
</feature>
<name>A0A972GTI1_9BACL</name>
<reference evidence="3" key="1">
    <citation type="submission" date="2019-10" db="EMBL/GenBank/DDBJ databases">
        <title>Description of Paenibacillus glebae sp. nov.</title>
        <authorList>
            <person name="Carlier A."/>
            <person name="Qi S."/>
        </authorList>
    </citation>
    <scope>NUCLEOTIDE SEQUENCE</scope>
    <source>
        <strain evidence="3">LMG 31456</strain>
    </source>
</reference>
<dbReference type="Pfam" id="PF03551">
    <property type="entry name" value="PadR"/>
    <property type="match status" value="1"/>
</dbReference>
<protein>
    <recommendedName>
        <fullName evidence="2">Transcription regulator PadR N-terminal domain-containing protein</fullName>
    </recommendedName>
</protein>
<keyword evidence="1" id="KW-0175">Coiled coil</keyword>
<evidence type="ECO:0000259" key="2">
    <source>
        <dbReference type="Pfam" id="PF03551"/>
    </source>
</evidence>
<dbReference type="PANTHER" id="PTHR43252">
    <property type="entry name" value="TRANSCRIPTIONAL REGULATOR YQJI"/>
    <property type="match status" value="1"/>
</dbReference>
<dbReference type="AlphaFoldDB" id="A0A972GTI1"/>
<feature type="domain" description="Transcription regulator PadR N-terminal" evidence="2">
    <location>
        <begin position="22"/>
        <end position="89"/>
    </location>
</feature>
<organism evidence="3 4">
    <name type="scientific">Paenibacillus foliorum</name>
    <dbReference type="NCBI Taxonomy" id="2654974"/>
    <lineage>
        <taxon>Bacteria</taxon>
        <taxon>Bacillati</taxon>
        <taxon>Bacillota</taxon>
        <taxon>Bacilli</taxon>
        <taxon>Bacillales</taxon>
        <taxon>Paenibacillaceae</taxon>
        <taxon>Paenibacillus</taxon>
    </lineage>
</organism>
<dbReference type="PANTHER" id="PTHR43252:SF7">
    <property type="entry name" value="TRANSCRIPTIONAL REGULATOR YQJI"/>
    <property type="match status" value="1"/>
</dbReference>
<dbReference type="RefSeq" id="WP_171654681.1">
    <property type="nucleotide sequence ID" value="NZ_WHOD01000097.1"/>
</dbReference>